<proteinExistence type="predicted"/>
<feature type="region of interest" description="Disordered" evidence="1">
    <location>
        <begin position="47"/>
        <end position="92"/>
    </location>
</feature>
<evidence type="ECO:0000313" key="3">
    <source>
        <dbReference type="Proteomes" id="UP001265746"/>
    </source>
</evidence>
<gene>
    <name evidence="2" type="ORF">N8I77_010914</name>
</gene>
<keyword evidence="3" id="KW-1185">Reference proteome</keyword>
<evidence type="ECO:0000256" key="1">
    <source>
        <dbReference type="SAM" id="MobiDB-lite"/>
    </source>
</evidence>
<organism evidence="2 3">
    <name type="scientific">Phomopsis amygdali</name>
    <name type="common">Fusicoccum amygdali</name>
    <dbReference type="NCBI Taxonomy" id="1214568"/>
    <lineage>
        <taxon>Eukaryota</taxon>
        <taxon>Fungi</taxon>
        <taxon>Dikarya</taxon>
        <taxon>Ascomycota</taxon>
        <taxon>Pezizomycotina</taxon>
        <taxon>Sordariomycetes</taxon>
        <taxon>Sordariomycetidae</taxon>
        <taxon>Diaporthales</taxon>
        <taxon>Diaporthaceae</taxon>
        <taxon>Diaporthe</taxon>
    </lineage>
</organism>
<feature type="compositionally biased region" description="Low complexity" evidence="1">
    <location>
        <begin position="74"/>
        <end position="84"/>
    </location>
</feature>
<feature type="compositionally biased region" description="Basic residues" evidence="1">
    <location>
        <begin position="55"/>
        <end position="65"/>
    </location>
</feature>
<reference evidence="2" key="1">
    <citation type="submission" date="2023-06" db="EMBL/GenBank/DDBJ databases">
        <authorList>
            <person name="Noh H."/>
        </authorList>
    </citation>
    <scope>NUCLEOTIDE SEQUENCE</scope>
    <source>
        <strain evidence="2">DUCC20226</strain>
    </source>
</reference>
<protein>
    <submittedName>
        <fullName evidence="2">Uncharacterized protein</fullName>
    </submittedName>
</protein>
<name>A0AAD9VZM2_PHOAM</name>
<accession>A0AAD9VZM2</accession>
<dbReference type="EMBL" id="JAUJFL010000006">
    <property type="protein sequence ID" value="KAK2601466.1"/>
    <property type="molecule type" value="Genomic_DNA"/>
</dbReference>
<dbReference type="AlphaFoldDB" id="A0AAD9VZM2"/>
<comment type="caution">
    <text evidence="2">The sequence shown here is derived from an EMBL/GenBank/DDBJ whole genome shotgun (WGS) entry which is preliminary data.</text>
</comment>
<evidence type="ECO:0000313" key="2">
    <source>
        <dbReference type="EMBL" id="KAK2601466.1"/>
    </source>
</evidence>
<dbReference type="Proteomes" id="UP001265746">
    <property type="component" value="Unassembled WGS sequence"/>
</dbReference>
<sequence>MSLKIRCPSCRRGMSGRHRVCSDCRSSSSAERTVYVGESGDRIEVITDTRSRPSNSRHKEPRRKYSSSDRRAVTHPTTVQTTGTLGRSHIGKPVGTWDVTSGTMRPPGMPSPKFALMLIDMSIPPRIDSLVILLMMGHIKTVLRHTIHRMLELDSLVVKDIVLIHQTLKLSRLMGKVAKSNMCTRAQRVLTAR</sequence>